<dbReference type="PATRIC" id="fig|219572.3.peg.4510"/>
<feature type="region of interest" description="Disordered" evidence="1">
    <location>
        <begin position="33"/>
        <end position="67"/>
    </location>
</feature>
<dbReference type="AlphaFoldDB" id="A0A172Z5C8"/>
<accession>A0A172Z5C8</accession>
<gene>
    <name evidence="2" type="ORF">A7J50_4388</name>
</gene>
<dbReference type="InterPro" id="IPR006522">
    <property type="entry name" value="Phage_virion_morphogenesis"/>
</dbReference>
<dbReference type="RefSeq" id="WP_064454999.1">
    <property type="nucleotide sequence ID" value="NZ_CP015600.1"/>
</dbReference>
<dbReference type="NCBIfam" id="TIGR01635">
    <property type="entry name" value="tail_comp_S"/>
    <property type="match status" value="1"/>
</dbReference>
<evidence type="ECO:0000313" key="3">
    <source>
        <dbReference type="Proteomes" id="UP000077829"/>
    </source>
</evidence>
<reference evidence="2 3" key="1">
    <citation type="submission" date="2016-05" db="EMBL/GenBank/DDBJ databases">
        <title>Complete genome sequence of Pseudomonas antarctica PAMC 27494.</title>
        <authorList>
            <person name="Lee J."/>
        </authorList>
    </citation>
    <scope>NUCLEOTIDE SEQUENCE [LARGE SCALE GENOMIC DNA]</scope>
    <source>
        <strain evidence="2 3">PAMC 27494</strain>
    </source>
</reference>
<sequence>MNGSLEALEDWAAPLLRKLAPAERGKLARSLAQQLRRNQQQRVKAQANPDGSKYTPRKARDLRGKKGHIRRKADMFQKLRKVAYLKAKGDGSAISVGFTGRVARIARVHQYGLRDRAEPGAPDIRYEQREILGFTDGDIDLIRDKLLLHLTI</sequence>
<feature type="compositionally biased region" description="Low complexity" evidence="1">
    <location>
        <begin position="33"/>
        <end position="42"/>
    </location>
</feature>
<proteinExistence type="predicted"/>
<dbReference type="Proteomes" id="UP000077829">
    <property type="component" value="Chromosome"/>
</dbReference>
<dbReference type="Pfam" id="PF05069">
    <property type="entry name" value="Phage_tail_S"/>
    <property type="match status" value="1"/>
</dbReference>
<dbReference type="KEGG" id="panr:A7J50_4388"/>
<dbReference type="EMBL" id="CP015600">
    <property type="protein sequence ID" value="ANF87743.1"/>
    <property type="molecule type" value="Genomic_DNA"/>
</dbReference>
<evidence type="ECO:0000256" key="1">
    <source>
        <dbReference type="SAM" id="MobiDB-lite"/>
    </source>
</evidence>
<name>A0A172Z5C8_9PSED</name>
<organism evidence="2 3">
    <name type="scientific">Pseudomonas antarctica</name>
    <dbReference type="NCBI Taxonomy" id="219572"/>
    <lineage>
        <taxon>Bacteria</taxon>
        <taxon>Pseudomonadati</taxon>
        <taxon>Pseudomonadota</taxon>
        <taxon>Gammaproteobacteria</taxon>
        <taxon>Pseudomonadales</taxon>
        <taxon>Pseudomonadaceae</taxon>
        <taxon>Pseudomonas</taxon>
    </lineage>
</organism>
<evidence type="ECO:0000313" key="2">
    <source>
        <dbReference type="EMBL" id="ANF87743.1"/>
    </source>
</evidence>
<dbReference type="STRING" id="219572.A7J50_4388"/>
<protein>
    <submittedName>
        <fullName evidence="2">Virion morphogenesis protein</fullName>
    </submittedName>
</protein>